<keyword evidence="1" id="KW-0812">Transmembrane</keyword>
<dbReference type="RefSeq" id="WP_143917151.1">
    <property type="nucleotide sequence ID" value="NZ_CANMXV010000038.1"/>
</dbReference>
<dbReference type="Pfam" id="PF13576">
    <property type="entry name" value="Pentapeptide_3"/>
    <property type="match status" value="1"/>
</dbReference>
<organism evidence="2 3">
    <name type="scientific">Aquimarina algiphila</name>
    <dbReference type="NCBI Taxonomy" id="2047982"/>
    <lineage>
        <taxon>Bacteria</taxon>
        <taxon>Pseudomonadati</taxon>
        <taxon>Bacteroidota</taxon>
        <taxon>Flavobacteriia</taxon>
        <taxon>Flavobacteriales</taxon>
        <taxon>Flavobacteriaceae</taxon>
        <taxon>Aquimarina</taxon>
    </lineage>
</organism>
<dbReference type="Gene3D" id="2.160.20.80">
    <property type="entry name" value="E3 ubiquitin-protein ligase SopA"/>
    <property type="match status" value="1"/>
</dbReference>
<feature type="transmembrane region" description="Helical" evidence="1">
    <location>
        <begin position="411"/>
        <end position="433"/>
    </location>
</feature>
<feature type="transmembrane region" description="Helical" evidence="1">
    <location>
        <begin position="337"/>
        <end position="353"/>
    </location>
</feature>
<comment type="caution">
    <text evidence="2">The sequence shown here is derived from an EMBL/GenBank/DDBJ whole genome shotgun (WGS) entry which is preliminary data.</text>
</comment>
<protein>
    <submittedName>
        <fullName evidence="2">Pentapeptide repeat-containing protein</fullName>
    </submittedName>
</protein>
<keyword evidence="3" id="KW-1185">Reference proteome</keyword>
<dbReference type="Proteomes" id="UP000318833">
    <property type="component" value="Unassembled WGS sequence"/>
</dbReference>
<keyword evidence="1" id="KW-1133">Transmembrane helix</keyword>
<evidence type="ECO:0000313" key="2">
    <source>
        <dbReference type="EMBL" id="TSE07421.1"/>
    </source>
</evidence>
<keyword evidence="1" id="KW-0472">Membrane</keyword>
<dbReference type="InterPro" id="IPR001646">
    <property type="entry name" value="5peptide_repeat"/>
</dbReference>
<evidence type="ECO:0000256" key="1">
    <source>
        <dbReference type="SAM" id="Phobius"/>
    </source>
</evidence>
<dbReference type="SUPFAM" id="SSF141571">
    <property type="entry name" value="Pentapeptide repeat-like"/>
    <property type="match status" value="1"/>
</dbReference>
<gene>
    <name evidence="2" type="ORF">FOF46_16015</name>
</gene>
<evidence type="ECO:0000313" key="3">
    <source>
        <dbReference type="Proteomes" id="UP000318833"/>
    </source>
</evidence>
<proteinExistence type="predicted"/>
<sequence length="438" mass="52349">MMTDERIEYFLDNETITDNEHLELVNHYFTADKRDWYKEVDGEKRWNQRKVTQFWKILRKHYMPFCKKNDLYYFRKFVFPTFETTIDPANLDVITHNGDFWEQDEKRVFSSAADFLGARFLSNVMLSEVTFQKLANLSYTVFSESANFQMCIFDNQLFMQKSIFKKHANFFKCHFKGHTLIKQAEFLHTASFQYSIFEEALQIEEVLFKNEAKFQGTRFNKAVFSDLKEAPKLDFSNTRLPKSLAMKRVNLTKVNFTQADLTEIQFKECDWGNVRSRIRLNGEKGIRKTKEGCRSLEELYRQLKMNFDNNKDWELSSKAYVSEMDMRKRRLFKEWNILYWFLYWFYSTFGGYTRHVFKPLGSLLATIVIFSLWYLRIECDLSKAFQRGLYGALPKLFTVTVPEEDMFCGNWLIVSNIEGILGATFLTFFILALRKRFR</sequence>
<dbReference type="EMBL" id="VLNR01000033">
    <property type="protein sequence ID" value="TSE07421.1"/>
    <property type="molecule type" value="Genomic_DNA"/>
</dbReference>
<name>A0A554VIF3_9FLAO</name>
<dbReference type="AlphaFoldDB" id="A0A554VIF3"/>
<dbReference type="OrthoDB" id="1164984at2"/>
<feature type="transmembrane region" description="Helical" evidence="1">
    <location>
        <begin position="360"/>
        <end position="377"/>
    </location>
</feature>
<accession>A0A554VIF3</accession>
<reference evidence="2 3" key="1">
    <citation type="submission" date="2019-07" db="EMBL/GenBank/DDBJ databases">
        <title>The draft genome sequence of Aquimarina algiphila M91.</title>
        <authorList>
            <person name="Meng X."/>
        </authorList>
    </citation>
    <scope>NUCLEOTIDE SEQUENCE [LARGE SCALE GENOMIC DNA]</scope>
    <source>
        <strain evidence="2 3">M91</strain>
    </source>
</reference>